<gene>
    <name evidence="2" type="ORF">AK812_SmicGene15423</name>
</gene>
<dbReference type="OrthoDB" id="428037at2759"/>
<dbReference type="Proteomes" id="UP000186817">
    <property type="component" value="Unassembled WGS sequence"/>
</dbReference>
<keyword evidence="1" id="KW-0812">Transmembrane</keyword>
<dbReference type="EMBL" id="LSRX01000281">
    <property type="protein sequence ID" value="OLQ01799.1"/>
    <property type="molecule type" value="Genomic_DNA"/>
</dbReference>
<comment type="caution">
    <text evidence="2">The sequence shown here is derived from an EMBL/GenBank/DDBJ whole genome shotgun (WGS) entry which is preliminary data.</text>
</comment>
<accession>A0A1Q9E321</accession>
<organism evidence="2 3">
    <name type="scientific">Symbiodinium microadriaticum</name>
    <name type="common">Dinoflagellate</name>
    <name type="synonym">Zooxanthella microadriatica</name>
    <dbReference type="NCBI Taxonomy" id="2951"/>
    <lineage>
        <taxon>Eukaryota</taxon>
        <taxon>Sar</taxon>
        <taxon>Alveolata</taxon>
        <taxon>Dinophyceae</taxon>
        <taxon>Suessiales</taxon>
        <taxon>Symbiodiniaceae</taxon>
        <taxon>Symbiodinium</taxon>
    </lineage>
</organism>
<evidence type="ECO:0000313" key="2">
    <source>
        <dbReference type="EMBL" id="OLQ01799.1"/>
    </source>
</evidence>
<evidence type="ECO:0000313" key="3">
    <source>
        <dbReference type="Proteomes" id="UP000186817"/>
    </source>
</evidence>
<keyword evidence="3" id="KW-1185">Reference proteome</keyword>
<protein>
    <submittedName>
        <fullName evidence="2">Uncharacterized protein</fullName>
    </submittedName>
</protein>
<sequence>MWSYQSEERPFGEGASSRQDVIAKDAVSHLYLAIWIITACTDVWWIFVLIAAWATDSPLSALSVLYVPAMQAIQDGDMSKFMRGFDYQGRMCGRDLCDNGEVCGRFVYFCSRMMRAWLKQLRLESPYQTGPQRRAVFPSLHSWPEPT</sequence>
<proteinExistence type="predicted"/>
<keyword evidence="1" id="KW-1133">Transmembrane helix</keyword>
<evidence type="ECO:0000256" key="1">
    <source>
        <dbReference type="SAM" id="Phobius"/>
    </source>
</evidence>
<feature type="transmembrane region" description="Helical" evidence="1">
    <location>
        <begin position="30"/>
        <end position="54"/>
    </location>
</feature>
<keyword evidence="1" id="KW-0472">Membrane</keyword>
<name>A0A1Q9E321_SYMMI</name>
<dbReference type="AlphaFoldDB" id="A0A1Q9E321"/>
<reference evidence="2 3" key="1">
    <citation type="submission" date="2016-02" db="EMBL/GenBank/DDBJ databases">
        <title>Genome analysis of coral dinoflagellate symbionts highlights evolutionary adaptations to a symbiotic lifestyle.</title>
        <authorList>
            <person name="Aranda M."/>
            <person name="Li Y."/>
            <person name="Liew Y.J."/>
            <person name="Baumgarten S."/>
            <person name="Simakov O."/>
            <person name="Wilson M."/>
            <person name="Piel J."/>
            <person name="Ashoor H."/>
            <person name="Bougouffa S."/>
            <person name="Bajic V.B."/>
            <person name="Ryu T."/>
            <person name="Ravasi T."/>
            <person name="Bayer T."/>
            <person name="Micklem G."/>
            <person name="Kim H."/>
            <person name="Bhak J."/>
            <person name="Lajeunesse T.C."/>
            <person name="Voolstra C.R."/>
        </authorList>
    </citation>
    <scope>NUCLEOTIDE SEQUENCE [LARGE SCALE GENOMIC DNA]</scope>
    <source>
        <strain evidence="2 3">CCMP2467</strain>
    </source>
</reference>